<comment type="function">
    <text evidence="4">Catalyzes the transfer of a formyl group from 10-formyltetrahydrofolate to 5-phospho-ribosyl-glycinamide (GAR), producing 5-phospho-ribosyl-N-formylglycinamide (FGAR) and tetrahydrofolate.</text>
</comment>
<evidence type="ECO:0000256" key="1">
    <source>
        <dbReference type="ARBA" id="ARBA00005054"/>
    </source>
</evidence>
<evidence type="ECO:0000313" key="6">
    <source>
        <dbReference type="EMBL" id="TKJ41252.1"/>
    </source>
</evidence>
<comment type="similarity">
    <text evidence="4">Belongs to the GART family.</text>
</comment>
<comment type="caution">
    <text evidence="6">The sequence shown here is derived from an EMBL/GenBank/DDBJ whole genome shotgun (WGS) entry which is preliminary data.</text>
</comment>
<dbReference type="InterPro" id="IPR036477">
    <property type="entry name" value="Formyl_transf_N_sf"/>
</dbReference>
<comment type="pathway">
    <text evidence="1 4">Purine metabolism; IMP biosynthesis via de novo pathway; N(2)-formyl-N(1)-(5-phospho-D-ribosyl)glycinamide from N(1)-(5-phospho-D-ribosyl)glycinamide (10-formyl THF route): step 1/1.</text>
</comment>
<dbReference type="Pfam" id="PF00551">
    <property type="entry name" value="Formyl_trans_N"/>
    <property type="match status" value="1"/>
</dbReference>
<dbReference type="CDD" id="cd08645">
    <property type="entry name" value="FMT_core_GART"/>
    <property type="match status" value="1"/>
</dbReference>
<feature type="domain" description="Formyl transferase N-terminal" evidence="5">
    <location>
        <begin position="3"/>
        <end position="187"/>
    </location>
</feature>
<dbReference type="EMBL" id="NJBN01000003">
    <property type="protein sequence ID" value="TKJ41252.1"/>
    <property type="molecule type" value="Genomic_DNA"/>
</dbReference>
<dbReference type="Proteomes" id="UP000319619">
    <property type="component" value="Unassembled WGS sequence"/>
</dbReference>
<feature type="binding site" evidence="4">
    <location>
        <begin position="12"/>
        <end position="14"/>
    </location>
    <ligand>
        <name>N(1)-(5-phospho-beta-D-ribosyl)glycinamide</name>
        <dbReference type="ChEBI" id="CHEBI:143788"/>
    </ligand>
</feature>
<dbReference type="Gene3D" id="3.40.50.170">
    <property type="entry name" value="Formyl transferase, N-terminal domain"/>
    <property type="match status" value="1"/>
</dbReference>
<feature type="site" description="Raises pKa of active site His" evidence="4">
    <location>
        <position position="150"/>
    </location>
</feature>
<dbReference type="EC" id="2.1.2.2" evidence="4"/>
<accession>A0A532V285</accession>
<dbReference type="InterPro" id="IPR002376">
    <property type="entry name" value="Formyl_transf_N"/>
</dbReference>
<evidence type="ECO:0000256" key="2">
    <source>
        <dbReference type="ARBA" id="ARBA00022679"/>
    </source>
</evidence>
<dbReference type="PANTHER" id="PTHR43369">
    <property type="entry name" value="PHOSPHORIBOSYLGLYCINAMIDE FORMYLTRANSFERASE"/>
    <property type="match status" value="1"/>
</dbReference>
<dbReference type="PANTHER" id="PTHR43369:SF2">
    <property type="entry name" value="PHOSPHORIBOSYLGLYCINAMIDE FORMYLTRANSFERASE"/>
    <property type="match status" value="1"/>
</dbReference>
<reference evidence="6 7" key="1">
    <citation type="submission" date="2017-06" db="EMBL/GenBank/DDBJ databases">
        <title>Novel microbial phyla capable of carbon fixation and sulfur reduction in deep-sea sediments.</title>
        <authorList>
            <person name="Huang J."/>
            <person name="Baker B."/>
            <person name="Wang Y."/>
        </authorList>
    </citation>
    <scope>NUCLEOTIDE SEQUENCE [LARGE SCALE GENOMIC DNA]</scope>
    <source>
        <strain evidence="6">B3_LCP</strain>
    </source>
</reference>
<dbReference type="AlphaFoldDB" id="A0A532V285"/>
<name>A0A532V285_UNCL8</name>
<gene>
    <name evidence="4" type="primary">purN</name>
    <name evidence="6" type="ORF">CEE37_06185</name>
</gene>
<feature type="active site" description="Proton donor" evidence="4">
    <location>
        <position position="109"/>
    </location>
</feature>
<feature type="binding site" evidence="4">
    <location>
        <position position="107"/>
    </location>
    <ligand>
        <name>(6R)-10-formyltetrahydrofolate</name>
        <dbReference type="ChEBI" id="CHEBI:195366"/>
    </ligand>
</feature>
<dbReference type="GO" id="GO:0006189">
    <property type="term" value="P:'de novo' IMP biosynthetic process"/>
    <property type="evidence" value="ECO:0007669"/>
    <property type="project" value="UniProtKB-UniRule"/>
</dbReference>
<comment type="catalytic activity">
    <reaction evidence="4">
        <text>N(1)-(5-phospho-beta-D-ribosyl)glycinamide + (6R)-10-formyltetrahydrofolate = N(2)-formyl-N(1)-(5-phospho-beta-D-ribosyl)glycinamide + (6S)-5,6,7,8-tetrahydrofolate + H(+)</text>
        <dbReference type="Rhea" id="RHEA:15053"/>
        <dbReference type="ChEBI" id="CHEBI:15378"/>
        <dbReference type="ChEBI" id="CHEBI:57453"/>
        <dbReference type="ChEBI" id="CHEBI:143788"/>
        <dbReference type="ChEBI" id="CHEBI:147286"/>
        <dbReference type="ChEBI" id="CHEBI:195366"/>
        <dbReference type="EC" id="2.1.2.2"/>
    </reaction>
</comment>
<evidence type="ECO:0000256" key="4">
    <source>
        <dbReference type="HAMAP-Rule" id="MF_01930"/>
    </source>
</evidence>
<evidence type="ECO:0000313" key="7">
    <source>
        <dbReference type="Proteomes" id="UP000319619"/>
    </source>
</evidence>
<dbReference type="SUPFAM" id="SSF53328">
    <property type="entry name" value="Formyltransferase"/>
    <property type="match status" value="1"/>
</dbReference>
<feature type="binding site" evidence="4">
    <location>
        <position position="65"/>
    </location>
    <ligand>
        <name>(6R)-10-formyltetrahydrofolate</name>
        <dbReference type="ChEBI" id="CHEBI:195366"/>
    </ligand>
</feature>
<dbReference type="HAMAP" id="MF_01930">
    <property type="entry name" value="PurN"/>
    <property type="match status" value="1"/>
</dbReference>
<organism evidence="6 7">
    <name type="scientific">candidate division LCP-89 bacterium B3_LCP</name>
    <dbReference type="NCBI Taxonomy" id="2012998"/>
    <lineage>
        <taxon>Bacteria</taxon>
        <taxon>Pseudomonadati</taxon>
        <taxon>Bacteria division LCP-89</taxon>
    </lineage>
</organism>
<sequence>MVKLAAFASGQGSNFKAIHRHLKKLSLPGRYVLLISDRPNPPVADFANAEGIPFLHLNAKGFSSRDDYVKRLLTELKAHKVEWITLAGYLKLIPSEVVRAYNGRMMNIHPALLPSFGGKGMYGMNVHNAVVDSGVKVSGASVHMVDEEYDTGPVIIQETVPVTYEDTPEEVAARVLEVEHKIYPQAVELAVKDKIRLHGRRVEILP</sequence>
<keyword evidence="2 4" id="KW-0808">Transferase</keyword>
<keyword evidence="3 4" id="KW-0658">Purine biosynthesis</keyword>
<evidence type="ECO:0000256" key="3">
    <source>
        <dbReference type="ARBA" id="ARBA00022755"/>
    </source>
</evidence>
<dbReference type="GO" id="GO:0005737">
    <property type="term" value="C:cytoplasm"/>
    <property type="evidence" value="ECO:0007669"/>
    <property type="project" value="TreeGrafter"/>
</dbReference>
<protein>
    <recommendedName>
        <fullName evidence="4">Phosphoribosylglycinamide formyltransferase</fullName>
        <ecNumber evidence="4">2.1.2.2</ecNumber>
    </recommendedName>
    <alternativeName>
        <fullName evidence="4">5'-phosphoribosylglycinamide transformylase</fullName>
    </alternativeName>
    <alternativeName>
        <fullName evidence="4">GAR transformylase</fullName>
        <shortName evidence="4">GART</shortName>
    </alternativeName>
</protein>
<evidence type="ECO:0000259" key="5">
    <source>
        <dbReference type="Pfam" id="PF00551"/>
    </source>
</evidence>
<dbReference type="UniPathway" id="UPA00074">
    <property type="reaction ID" value="UER00126"/>
</dbReference>
<dbReference type="NCBIfam" id="TIGR00639">
    <property type="entry name" value="PurN"/>
    <property type="match status" value="1"/>
</dbReference>
<dbReference type="InterPro" id="IPR004607">
    <property type="entry name" value="GART"/>
</dbReference>
<dbReference type="GO" id="GO:0004644">
    <property type="term" value="F:phosphoribosylglycinamide formyltransferase activity"/>
    <property type="evidence" value="ECO:0007669"/>
    <property type="project" value="UniProtKB-UniRule"/>
</dbReference>
<proteinExistence type="inferred from homology"/>
<feature type="binding site" evidence="4">
    <location>
        <begin position="90"/>
        <end position="93"/>
    </location>
    <ligand>
        <name>(6R)-10-formyltetrahydrofolate</name>
        <dbReference type="ChEBI" id="CHEBI:195366"/>
    </ligand>
</feature>